<feature type="signal peptide" evidence="11">
    <location>
        <begin position="1"/>
        <end position="22"/>
    </location>
</feature>
<evidence type="ECO:0000256" key="9">
    <source>
        <dbReference type="SAM" id="MobiDB-lite"/>
    </source>
</evidence>
<dbReference type="InterPro" id="IPR006626">
    <property type="entry name" value="PbH1"/>
</dbReference>
<keyword evidence="6 13" id="KW-0675">Receptor</keyword>
<feature type="transmembrane region" description="Helical" evidence="10">
    <location>
        <begin position="834"/>
        <end position="856"/>
    </location>
</feature>
<dbReference type="PANTHER" id="PTHR10519">
    <property type="entry name" value="GABA-B RECEPTOR"/>
    <property type="match status" value="1"/>
</dbReference>
<dbReference type="PRINTS" id="PR00248">
    <property type="entry name" value="GPCRMGR"/>
</dbReference>
<organism evidence="13 14">
    <name type="scientific">Chloropicon roscoffensis</name>
    <dbReference type="NCBI Taxonomy" id="1461544"/>
    <lineage>
        <taxon>Eukaryota</taxon>
        <taxon>Viridiplantae</taxon>
        <taxon>Chlorophyta</taxon>
        <taxon>Chloropicophyceae</taxon>
        <taxon>Chloropicales</taxon>
        <taxon>Chloropicaceae</taxon>
        <taxon>Chloropicon</taxon>
    </lineage>
</organism>
<feature type="transmembrane region" description="Helical" evidence="10">
    <location>
        <begin position="1018"/>
        <end position="1040"/>
    </location>
</feature>
<feature type="transmembrane region" description="Helical" evidence="10">
    <location>
        <begin position="956"/>
        <end position="976"/>
    </location>
</feature>
<dbReference type="CDD" id="cd15047">
    <property type="entry name" value="7tmC_GABA-B-like"/>
    <property type="match status" value="1"/>
</dbReference>
<dbReference type="SUPFAM" id="SSF51126">
    <property type="entry name" value="Pectin lyase-like"/>
    <property type="match status" value="2"/>
</dbReference>
<keyword evidence="7" id="KW-0325">Glycoprotein</keyword>
<keyword evidence="3 10" id="KW-1133">Transmembrane helix</keyword>
<keyword evidence="2 10" id="KW-0812">Transmembrane</keyword>
<gene>
    <name evidence="13" type="ORF">HKI87_13g74520</name>
</gene>
<feature type="chain" id="PRO_5043399592" evidence="11">
    <location>
        <begin position="23"/>
        <end position="1104"/>
    </location>
</feature>
<evidence type="ECO:0000313" key="14">
    <source>
        <dbReference type="Proteomes" id="UP001472866"/>
    </source>
</evidence>
<evidence type="ECO:0000256" key="4">
    <source>
        <dbReference type="ARBA" id="ARBA00023040"/>
    </source>
</evidence>
<dbReference type="Proteomes" id="UP001472866">
    <property type="component" value="Chromosome 13"/>
</dbReference>
<feature type="transmembrane region" description="Helical" evidence="10">
    <location>
        <begin position="907"/>
        <end position="927"/>
    </location>
</feature>
<evidence type="ECO:0000256" key="5">
    <source>
        <dbReference type="ARBA" id="ARBA00023136"/>
    </source>
</evidence>
<sequence length="1104" mass="116670">MKTYAAAQVVLALAIAATVANAATIKVDPTSPDGSDTAGCGSSANNPCKSIGFAYNQAVAGDLIHLHPTTYSSAEDKMISTAGLSPPKWDKSGLTIETDPWLAGKAVVDLGGNNMFAAFDSVTSVKIKNIDIKNGGSDGNGAGGCMRFTNRATVEVEDVDFTNCVVPGNGFGSQGGALHIKDSAPTFKRCNFISSKAGVAGTVYVGGDSQSSPLFEDCLFRDSRCGDGGVGGVTIPETVQGSPTWKNCQFIGSRCPYGGTVDDGNESNNKFIDCYFEDSEAMSGGFYYGSSKGNTSFVNCEFKNSYADNGGIAYMSTNSNSTFVDCTVTNATAMDGGAIVHEDSGASTWIRTTIDKVKASSYGGAATVSYDAKMYMEDVTITDFQAISGGAVWIDGNAEVTVKNLDLKNGYANRGGAFTIFSKPKVTVDDLTTSNVSAENGGGFYLSPAFLEDGEVTITNSKIADCDAHKGGGMHVHTNKGKVSVTGTTFEANEAEYGSAIYTEGPITVQNCVFDRNNAKKAYVFSVLEFDPSGTVYVKEPATLTQSPTACDFLTDVLKISSSTFRNNLVEGGGASIFWETARSIFDLCKESDISATLTLSNNTAGGYGNFIATPPQKFTSALQSDVFPNLPFSMKFSLVDSFNQQLGGKHTSLVLILDSDSAGVTFAGKTDPIGIVIDNGGEGVIDEMTATAAPGTALKIDITPESVLGASSVTTEIKDCPAGQFYNPVLKSCQVGCSDDFWGYTVSECSSKDIKKDVVFHWLQTNPDGTPVGCYGGESLPRPKSIECKYVPEDSSLATAFGVIAGIGIAIHVVMAFFLFLKRGEKVIKAGQLQFNYIIIVGDIICLSYIFIASGEATDDLCMTRPIIVSLGFTMTFVAMALKAWRIDNIFNNAILMKSKPLKDFLMYWLAAVVADALLFLIYGIVNPIKRQVNFEEETFGPVSHVECVAGSDSFTVMIVAYKVAIAGFGAMYAWKTRDISKQFSEAKPLFLVIYNTMLIGTIGCGLVLSGQLATDAGYIVECLFIFIGTTANIVVLILPRILKALGIIAKGDADQSILQAAMSHVQGKTNSVSPTPANTGNMIAKSTNGTTNGTTTTNSTSG</sequence>
<name>A0AAX4PHS7_9CHLO</name>
<keyword evidence="4" id="KW-0297">G-protein coupled receptor</keyword>
<evidence type="ECO:0000259" key="12">
    <source>
        <dbReference type="PROSITE" id="PS50259"/>
    </source>
</evidence>
<dbReference type="PANTHER" id="PTHR10519:SF20">
    <property type="entry name" value="G-PROTEIN COUPLED RECEPTOR 156-RELATED"/>
    <property type="match status" value="1"/>
</dbReference>
<evidence type="ECO:0000256" key="3">
    <source>
        <dbReference type="ARBA" id="ARBA00022989"/>
    </source>
</evidence>
<keyword evidence="14" id="KW-1185">Reference proteome</keyword>
<keyword evidence="11" id="KW-0732">Signal</keyword>
<dbReference type="InterPro" id="IPR012332">
    <property type="entry name" value="Autotransporter_pectin_lyase_C"/>
</dbReference>
<evidence type="ECO:0000256" key="1">
    <source>
        <dbReference type="ARBA" id="ARBA00004141"/>
    </source>
</evidence>
<dbReference type="SMART" id="SM00710">
    <property type="entry name" value="PbH1"/>
    <property type="match status" value="9"/>
</dbReference>
<feature type="transmembrane region" description="Helical" evidence="10">
    <location>
        <begin position="798"/>
        <end position="822"/>
    </location>
</feature>
<dbReference type="GO" id="GO:0038039">
    <property type="term" value="C:G protein-coupled receptor heterodimeric complex"/>
    <property type="evidence" value="ECO:0007669"/>
    <property type="project" value="TreeGrafter"/>
</dbReference>
<keyword evidence="8" id="KW-0807">Transducer</keyword>
<dbReference type="PROSITE" id="PS50259">
    <property type="entry name" value="G_PROTEIN_RECEP_F3_4"/>
    <property type="match status" value="1"/>
</dbReference>
<dbReference type="GO" id="GO:0007214">
    <property type="term" value="P:gamma-aminobutyric acid signaling pathway"/>
    <property type="evidence" value="ECO:0007669"/>
    <property type="project" value="TreeGrafter"/>
</dbReference>
<feature type="transmembrane region" description="Helical" evidence="10">
    <location>
        <begin position="868"/>
        <end position="886"/>
    </location>
</feature>
<evidence type="ECO:0000256" key="8">
    <source>
        <dbReference type="ARBA" id="ARBA00023224"/>
    </source>
</evidence>
<evidence type="ECO:0000256" key="6">
    <source>
        <dbReference type="ARBA" id="ARBA00023170"/>
    </source>
</evidence>
<dbReference type="GO" id="GO:0004965">
    <property type="term" value="F:G protein-coupled GABA receptor activity"/>
    <property type="evidence" value="ECO:0007669"/>
    <property type="project" value="InterPro"/>
</dbReference>
<dbReference type="Pfam" id="PF00003">
    <property type="entry name" value="7tm_3"/>
    <property type="match status" value="1"/>
</dbReference>
<feature type="compositionally biased region" description="Low complexity" evidence="9">
    <location>
        <begin position="1088"/>
        <end position="1104"/>
    </location>
</feature>
<proteinExistence type="predicted"/>
<feature type="domain" description="G-protein coupled receptors family 3 profile" evidence="12">
    <location>
        <begin position="798"/>
        <end position="1047"/>
    </location>
</feature>
<comment type="subcellular location">
    <subcellularLocation>
        <location evidence="1">Membrane</location>
        <topology evidence="1">Multi-pass membrane protein</topology>
    </subcellularLocation>
</comment>
<dbReference type="InterPro" id="IPR000337">
    <property type="entry name" value="GPCR_3"/>
</dbReference>
<dbReference type="InterPro" id="IPR002455">
    <property type="entry name" value="GPCR3_GABA-B"/>
</dbReference>
<dbReference type="EMBL" id="CP151513">
    <property type="protein sequence ID" value="WZN65890.1"/>
    <property type="molecule type" value="Genomic_DNA"/>
</dbReference>
<feature type="region of interest" description="Disordered" evidence="9">
    <location>
        <begin position="1070"/>
        <end position="1104"/>
    </location>
</feature>
<dbReference type="AlphaFoldDB" id="A0AAX4PHS7"/>
<dbReference type="InterPro" id="IPR011050">
    <property type="entry name" value="Pectin_lyase_fold/virulence"/>
</dbReference>
<evidence type="ECO:0000256" key="10">
    <source>
        <dbReference type="SAM" id="Phobius"/>
    </source>
</evidence>
<evidence type="ECO:0000256" key="7">
    <source>
        <dbReference type="ARBA" id="ARBA00023180"/>
    </source>
</evidence>
<feature type="transmembrane region" description="Helical" evidence="10">
    <location>
        <begin position="988"/>
        <end position="1012"/>
    </location>
</feature>
<reference evidence="13 14" key="1">
    <citation type="submission" date="2024-03" db="EMBL/GenBank/DDBJ databases">
        <title>Complete genome sequence of the green alga Chloropicon roscoffensis RCC1871.</title>
        <authorList>
            <person name="Lemieux C."/>
            <person name="Pombert J.-F."/>
            <person name="Otis C."/>
            <person name="Turmel M."/>
        </authorList>
    </citation>
    <scope>NUCLEOTIDE SEQUENCE [LARGE SCALE GENOMIC DNA]</scope>
    <source>
        <strain evidence="13 14">RCC1871</strain>
    </source>
</reference>
<dbReference type="InterPro" id="IPR017978">
    <property type="entry name" value="GPCR_3_C"/>
</dbReference>
<keyword evidence="5 10" id="KW-0472">Membrane</keyword>
<protein>
    <submittedName>
        <fullName evidence="13">Gamma-aminobutyric acid type B receptor protein</fullName>
    </submittedName>
</protein>
<evidence type="ECO:0000313" key="13">
    <source>
        <dbReference type="EMBL" id="WZN65890.1"/>
    </source>
</evidence>
<evidence type="ECO:0000256" key="11">
    <source>
        <dbReference type="SAM" id="SignalP"/>
    </source>
</evidence>
<dbReference type="Gene3D" id="2.160.20.20">
    <property type="match status" value="1"/>
</dbReference>
<evidence type="ECO:0000256" key="2">
    <source>
        <dbReference type="ARBA" id="ARBA00022692"/>
    </source>
</evidence>
<accession>A0AAX4PHS7</accession>
<feature type="compositionally biased region" description="Polar residues" evidence="9">
    <location>
        <begin position="1070"/>
        <end position="1087"/>
    </location>
</feature>